<dbReference type="InterPro" id="IPR044730">
    <property type="entry name" value="RNase_H-like_dom_plant"/>
</dbReference>
<proteinExistence type="predicted"/>
<organism evidence="2 3">
    <name type="scientific">Macleaya cordata</name>
    <name type="common">Five-seeded plume-poppy</name>
    <name type="synonym">Bocconia cordata</name>
    <dbReference type="NCBI Taxonomy" id="56857"/>
    <lineage>
        <taxon>Eukaryota</taxon>
        <taxon>Viridiplantae</taxon>
        <taxon>Streptophyta</taxon>
        <taxon>Embryophyta</taxon>
        <taxon>Tracheophyta</taxon>
        <taxon>Spermatophyta</taxon>
        <taxon>Magnoliopsida</taxon>
        <taxon>Ranunculales</taxon>
        <taxon>Papaveraceae</taxon>
        <taxon>Papaveroideae</taxon>
        <taxon>Macleaya</taxon>
    </lineage>
</organism>
<keyword evidence="3" id="KW-1185">Reference proteome</keyword>
<dbReference type="InterPro" id="IPR036397">
    <property type="entry name" value="RNaseH_sf"/>
</dbReference>
<sequence>MNNRINNVQSRIPICTQWIHPPHGHFKMNFDASFISKSETIGIRIVLRDSFGMCRGVRLIPSRSHSAEEAEGLAALSAIKWALELGYSAITFEGDAQLIISSLNSSNCNIGWRTKAYITDAINLTSSFTLCSFSFCSRTANSVADALASMAKALSTEITAADPPSFVYDLLSKDSSHVITASAVPV</sequence>
<dbReference type="EMBL" id="MVGT01002752">
    <property type="protein sequence ID" value="OVA06692.1"/>
    <property type="molecule type" value="Genomic_DNA"/>
</dbReference>
<dbReference type="SUPFAM" id="SSF53098">
    <property type="entry name" value="Ribonuclease H-like"/>
    <property type="match status" value="1"/>
</dbReference>
<dbReference type="Gene3D" id="3.30.420.10">
    <property type="entry name" value="Ribonuclease H-like superfamily/Ribonuclease H"/>
    <property type="match status" value="1"/>
</dbReference>
<evidence type="ECO:0000259" key="1">
    <source>
        <dbReference type="Pfam" id="PF13456"/>
    </source>
</evidence>
<dbReference type="InterPro" id="IPR002156">
    <property type="entry name" value="RNaseH_domain"/>
</dbReference>
<dbReference type="PANTHER" id="PTHR47074:SF11">
    <property type="entry name" value="REVERSE TRANSCRIPTASE-LIKE PROTEIN"/>
    <property type="match status" value="1"/>
</dbReference>
<comment type="caution">
    <text evidence="2">The sequence shown here is derived from an EMBL/GenBank/DDBJ whole genome shotgun (WGS) entry which is preliminary data.</text>
</comment>
<protein>
    <recommendedName>
        <fullName evidence="1">RNase H type-1 domain-containing protein</fullName>
    </recommendedName>
</protein>
<dbReference type="InParanoid" id="A0A200Q8B4"/>
<dbReference type="InterPro" id="IPR012337">
    <property type="entry name" value="RNaseH-like_sf"/>
</dbReference>
<dbReference type="AlphaFoldDB" id="A0A200Q8B4"/>
<dbReference type="OMA" id="YIRDIKC"/>
<dbReference type="GO" id="GO:0004523">
    <property type="term" value="F:RNA-DNA hybrid ribonuclease activity"/>
    <property type="evidence" value="ECO:0007669"/>
    <property type="project" value="InterPro"/>
</dbReference>
<evidence type="ECO:0000313" key="2">
    <source>
        <dbReference type="EMBL" id="OVA06692.1"/>
    </source>
</evidence>
<name>A0A200Q8B4_MACCD</name>
<dbReference type="Proteomes" id="UP000195402">
    <property type="component" value="Unassembled WGS sequence"/>
</dbReference>
<dbReference type="InterPro" id="IPR052929">
    <property type="entry name" value="RNase_H-like_EbsB-rel"/>
</dbReference>
<dbReference type="CDD" id="cd06222">
    <property type="entry name" value="RNase_H_like"/>
    <property type="match status" value="1"/>
</dbReference>
<dbReference type="GO" id="GO:0003676">
    <property type="term" value="F:nucleic acid binding"/>
    <property type="evidence" value="ECO:0007669"/>
    <property type="project" value="InterPro"/>
</dbReference>
<dbReference type="Pfam" id="PF13456">
    <property type="entry name" value="RVT_3"/>
    <property type="match status" value="1"/>
</dbReference>
<gene>
    <name evidence="2" type="ORF">BVC80_1733g2</name>
</gene>
<evidence type="ECO:0000313" key="3">
    <source>
        <dbReference type="Proteomes" id="UP000195402"/>
    </source>
</evidence>
<reference evidence="2 3" key="1">
    <citation type="journal article" date="2017" name="Mol. Plant">
        <title>The Genome of Medicinal Plant Macleaya cordata Provides New Insights into Benzylisoquinoline Alkaloids Metabolism.</title>
        <authorList>
            <person name="Liu X."/>
            <person name="Liu Y."/>
            <person name="Huang P."/>
            <person name="Ma Y."/>
            <person name="Qing Z."/>
            <person name="Tang Q."/>
            <person name="Cao H."/>
            <person name="Cheng P."/>
            <person name="Zheng Y."/>
            <person name="Yuan Z."/>
            <person name="Zhou Y."/>
            <person name="Liu J."/>
            <person name="Tang Z."/>
            <person name="Zhuo Y."/>
            <person name="Zhang Y."/>
            <person name="Yu L."/>
            <person name="Huang J."/>
            <person name="Yang P."/>
            <person name="Peng Q."/>
            <person name="Zhang J."/>
            <person name="Jiang W."/>
            <person name="Zhang Z."/>
            <person name="Lin K."/>
            <person name="Ro D.K."/>
            <person name="Chen X."/>
            <person name="Xiong X."/>
            <person name="Shang Y."/>
            <person name="Huang S."/>
            <person name="Zeng J."/>
        </authorList>
    </citation>
    <scope>NUCLEOTIDE SEQUENCE [LARGE SCALE GENOMIC DNA]</scope>
    <source>
        <strain evidence="3">cv. BLH2017</strain>
        <tissue evidence="2">Root</tissue>
    </source>
</reference>
<dbReference type="PANTHER" id="PTHR47074">
    <property type="entry name" value="BNAC02G40300D PROTEIN"/>
    <property type="match status" value="1"/>
</dbReference>
<feature type="domain" description="RNase H type-1" evidence="1">
    <location>
        <begin position="29"/>
        <end position="151"/>
    </location>
</feature>
<accession>A0A200Q8B4</accession>